<dbReference type="EMBL" id="KQ947428">
    <property type="protein sequence ID" value="KUJ10794.1"/>
    <property type="molecule type" value="Genomic_DNA"/>
</dbReference>
<dbReference type="RefSeq" id="XP_018065149.1">
    <property type="nucleotide sequence ID" value="XM_018209878.1"/>
</dbReference>
<dbReference type="GeneID" id="28819604"/>
<dbReference type="AlphaFoldDB" id="A0A194WSZ3"/>
<keyword evidence="4" id="KW-1185">Reference proteome</keyword>
<dbReference type="GO" id="GO:0008270">
    <property type="term" value="F:zinc ion binding"/>
    <property type="evidence" value="ECO:0007669"/>
    <property type="project" value="InterPro"/>
</dbReference>
<dbReference type="InterPro" id="IPR053157">
    <property type="entry name" value="Sterol_Uptake_Regulator"/>
</dbReference>
<dbReference type="PANTHER" id="PTHR47784">
    <property type="entry name" value="STEROL UPTAKE CONTROL PROTEIN 2"/>
    <property type="match status" value="1"/>
</dbReference>
<evidence type="ECO:0000313" key="3">
    <source>
        <dbReference type="EMBL" id="KUJ10794.1"/>
    </source>
</evidence>
<protein>
    <recommendedName>
        <fullName evidence="2">Zn(2)-C6 fungal-type domain-containing protein</fullName>
    </recommendedName>
</protein>
<gene>
    <name evidence="3" type="ORF">LY89DRAFT_595727</name>
</gene>
<name>A0A194WSZ3_MOLSC</name>
<dbReference type="InParanoid" id="A0A194WSZ3"/>
<dbReference type="OrthoDB" id="416217at2759"/>
<dbReference type="InterPro" id="IPR036864">
    <property type="entry name" value="Zn2-C6_fun-type_DNA-bd_sf"/>
</dbReference>
<dbReference type="InterPro" id="IPR021858">
    <property type="entry name" value="Fun_TF"/>
</dbReference>
<evidence type="ECO:0000256" key="1">
    <source>
        <dbReference type="ARBA" id="ARBA00023242"/>
    </source>
</evidence>
<dbReference type="GO" id="GO:0001228">
    <property type="term" value="F:DNA-binding transcription activator activity, RNA polymerase II-specific"/>
    <property type="evidence" value="ECO:0007669"/>
    <property type="project" value="TreeGrafter"/>
</dbReference>
<dbReference type="STRING" id="149040.A0A194WSZ3"/>
<dbReference type="Proteomes" id="UP000070700">
    <property type="component" value="Unassembled WGS sequence"/>
</dbReference>
<dbReference type="CDD" id="cd00067">
    <property type="entry name" value="GAL4"/>
    <property type="match status" value="1"/>
</dbReference>
<dbReference type="KEGG" id="psco:LY89DRAFT_595727"/>
<dbReference type="Pfam" id="PF00172">
    <property type="entry name" value="Zn_clus"/>
    <property type="match status" value="1"/>
</dbReference>
<dbReference type="SUPFAM" id="SSF57701">
    <property type="entry name" value="Zn2/Cys6 DNA-binding domain"/>
    <property type="match status" value="1"/>
</dbReference>
<proteinExistence type="predicted"/>
<keyword evidence="1" id="KW-0539">Nucleus</keyword>
<feature type="domain" description="Zn(2)-C6 fungal-type" evidence="2">
    <location>
        <begin position="17"/>
        <end position="47"/>
    </location>
</feature>
<dbReference type="Pfam" id="PF11951">
    <property type="entry name" value="Fungal_trans_2"/>
    <property type="match status" value="1"/>
</dbReference>
<organism evidence="3 4">
    <name type="scientific">Mollisia scopiformis</name>
    <name type="common">Conifer needle endophyte fungus</name>
    <name type="synonym">Phialocephala scopiformis</name>
    <dbReference type="NCBI Taxonomy" id="149040"/>
    <lineage>
        <taxon>Eukaryota</taxon>
        <taxon>Fungi</taxon>
        <taxon>Dikarya</taxon>
        <taxon>Ascomycota</taxon>
        <taxon>Pezizomycotina</taxon>
        <taxon>Leotiomycetes</taxon>
        <taxon>Helotiales</taxon>
        <taxon>Mollisiaceae</taxon>
        <taxon>Mollisia</taxon>
    </lineage>
</organism>
<dbReference type="PANTHER" id="PTHR47784:SF7">
    <property type="entry name" value="ZN(II)2CYS6 TRANSCRIPTION FACTOR (EUROFUNG)"/>
    <property type="match status" value="1"/>
</dbReference>
<evidence type="ECO:0000259" key="2">
    <source>
        <dbReference type="PROSITE" id="PS50048"/>
    </source>
</evidence>
<evidence type="ECO:0000313" key="4">
    <source>
        <dbReference type="Proteomes" id="UP000070700"/>
    </source>
</evidence>
<dbReference type="SMART" id="SM00066">
    <property type="entry name" value="GAL4"/>
    <property type="match status" value="1"/>
</dbReference>
<dbReference type="Gene3D" id="4.10.240.10">
    <property type="entry name" value="Zn(2)-C6 fungal-type DNA-binding domain"/>
    <property type="match status" value="1"/>
</dbReference>
<reference evidence="3 4" key="1">
    <citation type="submission" date="2015-10" db="EMBL/GenBank/DDBJ databases">
        <title>Full genome of DAOMC 229536 Phialocephala scopiformis, a fungal endophyte of spruce producing the potent anti-insectan compound rugulosin.</title>
        <authorList>
            <consortium name="DOE Joint Genome Institute"/>
            <person name="Walker A.K."/>
            <person name="Frasz S.L."/>
            <person name="Seifert K.A."/>
            <person name="Miller J.D."/>
            <person name="Mondo S.J."/>
            <person name="Labutti K."/>
            <person name="Lipzen A."/>
            <person name="Dockter R."/>
            <person name="Kennedy M."/>
            <person name="Grigoriev I.V."/>
            <person name="Spatafora J.W."/>
        </authorList>
    </citation>
    <scope>NUCLEOTIDE SEQUENCE [LARGE SCALE GENOMIC DNA]</scope>
    <source>
        <strain evidence="3 4">CBS 120377</strain>
    </source>
</reference>
<accession>A0A194WSZ3</accession>
<sequence>MIPAIRPRKGHKKSRAGCFNCKTRKIKCQENRPSCHNCIRRIEKCVYPNAKTSSALAAARTHSPDLVPRMSMQSTPTLFTMTDLRLFQHYLQEAYPHLPVSNDKTWLSQVPLIAHQHEYLMHAILGMAASHLGILTGENLQSAAIHHRLLAIQGFNNAISKKIQTASAGDAALGCAYLLTFQSTYMNDGVSEFFQFVRGCHLLSDQILAEKLSTAFLVGGRDHFVEMESRLMDLPGINIDILAGAAMSLEEIRQVLDQPCHFAFHGLLVHCIDEAKVSSSDVSGYFAFIAIYQKAPKMDANQFRDLLDTSNHICRVLIAHFFTIQTILLPILTREWSNRKRSTPAQINLNWIFSISDSLPKDLQKYCVWPRAIAEAVQEELSHTQPPVPKVSILRKREGHSQDIILGRLDQPHGNSRIVIP</sequence>
<dbReference type="PROSITE" id="PS50048">
    <property type="entry name" value="ZN2_CY6_FUNGAL_2"/>
    <property type="match status" value="1"/>
</dbReference>
<dbReference type="PROSITE" id="PS00463">
    <property type="entry name" value="ZN2_CY6_FUNGAL_1"/>
    <property type="match status" value="1"/>
</dbReference>
<dbReference type="InterPro" id="IPR001138">
    <property type="entry name" value="Zn2Cys6_DnaBD"/>
</dbReference>